<evidence type="ECO:0000313" key="2">
    <source>
        <dbReference type="EMBL" id="CUP19090.1"/>
    </source>
</evidence>
<dbReference type="EMBL" id="CZAE01000008">
    <property type="protein sequence ID" value="CUP19090.1"/>
    <property type="molecule type" value="Genomic_DNA"/>
</dbReference>
<evidence type="ECO:0000256" key="1">
    <source>
        <dbReference type="SAM" id="Coils"/>
    </source>
</evidence>
<organism evidence="2 3">
    <name type="scientific">Bacteroides faecis</name>
    <dbReference type="NCBI Taxonomy" id="674529"/>
    <lineage>
        <taxon>Bacteria</taxon>
        <taxon>Pseudomonadati</taxon>
        <taxon>Bacteroidota</taxon>
        <taxon>Bacteroidia</taxon>
        <taxon>Bacteroidales</taxon>
        <taxon>Bacteroidaceae</taxon>
        <taxon>Bacteroides</taxon>
    </lineage>
</organism>
<keyword evidence="1" id="KW-0175">Coiled coil</keyword>
<protein>
    <submittedName>
        <fullName evidence="2">Myosin tail</fullName>
    </submittedName>
</protein>
<dbReference type="AlphaFoldDB" id="A0A174LC72"/>
<reference evidence="2 3" key="1">
    <citation type="submission" date="2015-09" db="EMBL/GenBank/DDBJ databases">
        <authorList>
            <consortium name="Pathogen Informatics"/>
        </authorList>
    </citation>
    <scope>NUCLEOTIDE SEQUENCE [LARGE SCALE GENOMIC DNA]</scope>
    <source>
        <strain evidence="2 3">2789STDY5834846</strain>
    </source>
</reference>
<name>A0A174LC72_9BACE</name>
<proteinExistence type="predicted"/>
<dbReference type="Proteomes" id="UP000095606">
    <property type="component" value="Unassembled WGS sequence"/>
</dbReference>
<accession>A0A174LC72</accession>
<evidence type="ECO:0000313" key="3">
    <source>
        <dbReference type="Proteomes" id="UP000095606"/>
    </source>
</evidence>
<feature type="coiled-coil region" evidence="1">
    <location>
        <begin position="213"/>
        <end position="283"/>
    </location>
</feature>
<sequence>MADLVTRLLLDSSGFNNNIVRSSRQVQEFQQITGNIVGTIGKFAAGIGIATTASDAFMKIIRSSQATNDEWDNTLNSCKGTVDLFFQSMSAGSFEAFNNGVLSTIRNLKELEALRDSLTDAKLSMGFNTKVFETKFTKYESIIRDTTKSKQEREKAFKDLQKLKEDFKIDVTDVLGGAEEELIQSLNIRTGRKDFNINDIHKYISINNNDFSSRNEKKALTEYQDQLKAYEKEINQIQGRINSTRGDTNEWTGETKKQMREKLSSIKQQMELFKQKNSELEKQNFLNQDNDANRGEMIKNYEYAYDLKKRMYDFDKRTLELQNSLKPAGENNKVKTEEVIPAGSVAELDKLITEARKKYAAAITDDARVSALKLIQELEQKKIVLNITAKYNSREQGELKPAGIPSVKGFDSKDIGKLTTPLVTEEDVKVNNDYATSLGAIATVMGSISQMTNEGASAWLTWSANLMTAIGTAIPAIEALIAAKKAESIGNAVASATQTPVVGWLLAGAAVASVIAAFATMPQFANGGVVDGSSFFGDKVLARVNSGEMILNKSQQSNLFNLLDGGSSVKGGAMSGEVEFKISDKALVGVLKQHNNRINRLR</sequence>
<dbReference type="RefSeq" id="WP_055269431.1">
    <property type="nucleotide sequence ID" value="NZ_CAXKYA010000027.1"/>
</dbReference>
<gene>
    <name evidence="2" type="ORF">ERS852461_02056</name>
</gene>